<dbReference type="SUPFAM" id="SSF53383">
    <property type="entry name" value="PLP-dependent transferases"/>
    <property type="match status" value="1"/>
</dbReference>
<accession>K6W8D1</accession>
<feature type="region of interest" description="Disordered" evidence="3">
    <location>
        <begin position="1"/>
        <end position="26"/>
    </location>
</feature>
<dbReference type="PANTHER" id="PTHR43586">
    <property type="entry name" value="CYSTEINE DESULFURASE"/>
    <property type="match status" value="1"/>
</dbReference>
<sequence length="417" mass="45114">MSEKRTGLRGLFSRSPASPAPGSAPSSERYGFEYLPADSVYLDSACQTLRPQPVIDAMNDYYLTYNACGERVKYEWGRKVDDQVEGARAAVLQALDLSPRRYSASFTLNTTYGLNLLLHQLPAGRFARVVTTHTEHNSVFLPTMTFARRAGIDRVLLDRDATGELQYDEAILDDALIVISAMNNVDGAPTRGLAELIGRAHERGGVVLVDAAQALPHAWSMVRGLNADAVCFSAHKLYGASLGVVAATNALLESLDVSFIGGGQVSGVSAAEYELLPEPHTRLEPGLQAWGEIIALRAALEWLAGYRGAVGEDLSAREERLASALFDGLAELPNLRILSGRGSSLVSVVPGRVDGHRLAAFLSRGGIMVRSGYFCAHHWLLENEGLPPLVRFSLGAHNTESDIERVLQTMGRLMKGL</sequence>
<dbReference type="InterPro" id="IPR015422">
    <property type="entry name" value="PyrdxlP-dep_Trfase_small"/>
</dbReference>
<dbReference type="STRING" id="1184609.KILIM_020_00230"/>
<dbReference type="Pfam" id="PF00266">
    <property type="entry name" value="Aminotran_5"/>
    <property type="match status" value="1"/>
</dbReference>
<protein>
    <submittedName>
        <fullName evidence="5">Cysteine desulfurase/selenocysteine lyase</fullName>
    </submittedName>
</protein>
<dbReference type="EMBL" id="BAHD01000020">
    <property type="protein sequence ID" value="GAB95455.1"/>
    <property type="molecule type" value="Genomic_DNA"/>
</dbReference>
<evidence type="ECO:0000313" key="6">
    <source>
        <dbReference type="Proteomes" id="UP000008366"/>
    </source>
</evidence>
<comment type="cofactor">
    <cofactor evidence="1">
        <name>pyridoxal 5'-phosphate</name>
        <dbReference type="ChEBI" id="CHEBI:597326"/>
    </cofactor>
</comment>
<name>K6W8D1_9MICO</name>
<keyword evidence="2" id="KW-0663">Pyridoxal phosphate</keyword>
<dbReference type="Proteomes" id="UP000008366">
    <property type="component" value="Unassembled WGS sequence"/>
</dbReference>
<feature type="compositionally biased region" description="Low complexity" evidence="3">
    <location>
        <begin position="13"/>
        <end position="26"/>
    </location>
</feature>
<dbReference type="Gene3D" id="3.40.640.10">
    <property type="entry name" value="Type I PLP-dependent aspartate aminotransferase-like (Major domain)"/>
    <property type="match status" value="1"/>
</dbReference>
<evidence type="ECO:0000256" key="3">
    <source>
        <dbReference type="SAM" id="MobiDB-lite"/>
    </source>
</evidence>
<dbReference type="GO" id="GO:0016829">
    <property type="term" value="F:lyase activity"/>
    <property type="evidence" value="ECO:0007669"/>
    <property type="project" value="UniProtKB-KW"/>
</dbReference>
<reference evidence="5 6" key="1">
    <citation type="submission" date="2012-08" db="EMBL/GenBank/DDBJ databases">
        <title>Whole genome shotgun sequence of Kineosphaera limosa NBRC 100340.</title>
        <authorList>
            <person name="Yoshida I."/>
            <person name="Isaki S."/>
            <person name="Hosoyama A."/>
            <person name="Tsuchikane K."/>
            <person name="Katsumata H."/>
            <person name="Ando Y."/>
            <person name="Ohji S."/>
            <person name="Hamada M."/>
            <person name="Tamura T."/>
            <person name="Yamazoe A."/>
            <person name="Yamazaki S."/>
            <person name="Fujita N."/>
        </authorList>
    </citation>
    <scope>NUCLEOTIDE SEQUENCE [LARGE SCALE GENOMIC DNA]</scope>
    <source>
        <strain evidence="5 6">NBRC 100340</strain>
    </source>
</reference>
<dbReference type="eggNOG" id="COG0520">
    <property type="taxonomic scope" value="Bacteria"/>
</dbReference>
<dbReference type="InterPro" id="IPR000192">
    <property type="entry name" value="Aminotrans_V_dom"/>
</dbReference>
<dbReference type="InterPro" id="IPR015421">
    <property type="entry name" value="PyrdxlP-dep_Trfase_major"/>
</dbReference>
<comment type="caution">
    <text evidence="5">The sequence shown here is derived from an EMBL/GenBank/DDBJ whole genome shotgun (WGS) entry which is preliminary data.</text>
</comment>
<keyword evidence="6" id="KW-1185">Reference proteome</keyword>
<dbReference type="OrthoDB" id="9804366at2"/>
<keyword evidence="5" id="KW-0456">Lyase</keyword>
<dbReference type="PANTHER" id="PTHR43586:SF8">
    <property type="entry name" value="CYSTEINE DESULFURASE 1, CHLOROPLASTIC"/>
    <property type="match status" value="1"/>
</dbReference>
<evidence type="ECO:0000256" key="2">
    <source>
        <dbReference type="ARBA" id="ARBA00022898"/>
    </source>
</evidence>
<gene>
    <name evidence="5" type="primary">sufS</name>
    <name evidence="5" type="ORF">KILIM_020_00230</name>
</gene>
<dbReference type="AlphaFoldDB" id="K6W8D1"/>
<proteinExistence type="predicted"/>
<evidence type="ECO:0000259" key="4">
    <source>
        <dbReference type="Pfam" id="PF00266"/>
    </source>
</evidence>
<organism evidence="5 6">
    <name type="scientific">Kineosphaera limosa NBRC 100340</name>
    <dbReference type="NCBI Taxonomy" id="1184609"/>
    <lineage>
        <taxon>Bacteria</taxon>
        <taxon>Bacillati</taxon>
        <taxon>Actinomycetota</taxon>
        <taxon>Actinomycetes</taxon>
        <taxon>Micrococcales</taxon>
        <taxon>Dermatophilaceae</taxon>
        <taxon>Kineosphaera</taxon>
    </lineage>
</organism>
<evidence type="ECO:0000313" key="5">
    <source>
        <dbReference type="EMBL" id="GAB95455.1"/>
    </source>
</evidence>
<dbReference type="InterPro" id="IPR015424">
    <property type="entry name" value="PyrdxlP-dep_Trfase"/>
</dbReference>
<feature type="domain" description="Aminotransferase class V" evidence="4">
    <location>
        <begin position="40"/>
        <end position="406"/>
    </location>
</feature>
<evidence type="ECO:0000256" key="1">
    <source>
        <dbReference type="ARBA" id="ARBA00001933"/>
    </source>
</evidence>
<dbReference type="Gene3D" id="3.90.1150.10">
    <property type="entry name" value="Aspartate Aminotransferase, domain 1"/>
    <property type="match status" value="1"/>
</dbReference>
<dbReference type="RefSeq" id="WP_006591987.1">
    <property type="nucleotide sequence ID" value="NZ_BAHD01000020.1"/>
</dbReference>